<keyword evidence="6 9" id="KW-0812">Transmembrane</keyword>
<dbReference type="InterPro" id="IPR035906">
    <property type="entry name" value="MetI-like_sf"/>
</dbReference>
<evidence type="ECO:0000256" key="7">
    <source>
        <dbReference type="ARBA" id="ARBA00022989"/>
    </source>
</evidence>
<dbReference type="InterPro" id="IPR051408">
    <property type="entry name" value="Phosphate_transprt_permease"/>
</dbReference>
<feature type="transmembrane region" description="Helical" evidence="9">
    <location>
        <begin position="52"/>
        <end position="69"/>
    </location>
</feature>
<feature type="transmembrane region" description="Helical" evidence="9">
    <location>
        <begin position="29"/>
        <end position="46"/>
    </location>
</feature>
<organism evidence="11">
    <name type="scientific">freshwater metagenome</name>
    <dbReference type="NCBI Taxonomy" id="449393"/>
    <lineage>
        <taxon>unclassified sequences</taxon>
        <taxon>metagenomes</taxon>
        <taxon>ecological metagenomes</taxon>
    </lineage>
</organism>
<evidence type="ECO:0000256" key="6">
    <source>
        <dbReference type="ARBA" id="ARBA00022692"/>
    </source>
</evidence>
<feature type="transmembrane region" description="Helical" evidence="9">
    <location>
        <begin position="179"/>
        <end position="204"/>
    </location>
</feature>
<evidence type="ECO:0000256" key="1">
    <source>
        <dbReference type="ARBA" id="ARBA00004651"/>
    </source>
</evidence>
<comment type="subcellular location">
    <subcellularLocation>
        <location evidence="1">Cell membrane</location>
        <topology evidence="1">Multi-pass membrane protein</topology>
    </subcellularLocation>
</comment>
<dbReference type="CDD" id="cd06261">
    <property type="entry name" value="TM_PBP2"/>
    <property type="match status" value="1"/>
</dbReference>
<evidence type="ECO:0000259" key="10">
    <source>
        <dbReference type="PROSITE" id="PS50928"/>
    </source>
</evidence>
<keyword evidence="5" id="KW-0592">Phosphate transport</keyword>
<dbReference type="PANTHER" id="PTHR42922">
    <property type="entry name" value="PHOSPHATE TRANSPORT SYSTEM PERMEASE PROTEIN PSTA"/>
    <property type="match status" value="1"/>
</dbReference>
<dbReference type="GO" id="GO:0005315">
    <property type="term" value="F:phosphate transmembrane transporter activity"/>
    <property type="evidence" value="ECO:0007669"/>
    <property type="project" value="InterPro"/>
</dbReference>
<evidence type="ECO:0000313" key="11">
    <source>
        <dbReference type="EMBL" id="CAB4643823.1"/>
    </source>
</evidence>
<evidence type="ECO:0000256" key="9">
    <source>
        <dbReference type="SAM" id="Phobius"/>
    </source>
</evidence>
<dbReference type="AlphaFoldDB" id="A0A6J6K687"/>
<feature type="transmembrane region" description="Helical" evidence="9">
    <location>
        <begin position="137"/>
        <end position="167"/>
    </location>
</feature>
<dbReference type="PROSITE" id="PS50928">
    <property type="entry name" value="ABC_TM1"/>
    <property type="match status" value="1"/>
</dbReference>
<dbReference type="PANTHER" id="PTHR42922:SF1">
    <property type="entry name" value="PHOSPHATE TRANSPORT SYSTEM PERMEASE PROTEIN PSTA"/>
    <property type="match status" value="1"/>
</dbReference>
<dbReference type="InterPro" id="IPR005672">
    <property type="entry name" value="Phosphate_PstA"/>
</dbReference>
<evidence type="ECO:0000256" key="8">
    <source>
        <dbReference type="ARBA" id="ARBA00023136"/>
    </source>
</evidence>
<comment type="similarity">
    <text evidence="2">Belongs to the binding-protein-dependent transport system permease family. CysTW subfamily.</text>
</comment>
<protein>
    <submittedName>
        <fullName evidence="11">Unannotated protein</fullName>
    </submittedName>
</protein>
<keyword evidence="4" id="KW-1003">Cell membrane</keyword>
<dbReference type="GO" id="GO:0005886">
    <property type="term" value="C:plasma membrane"/>
    <property type="evidence" value="ECO:0007669"/>
    <property type="project" value="UniProtKB-SubCell"/>
</dbReference>
<feature type="transmembrane region" description="Helical" evidence="9">
    <location>
        <begin position="328"/>
        <end position="348"/>
    </location>
</feature>
<dbReference type="NCBIfam" id="TIGR00974">
    <property type="entry name" value="3a0107s02c"/>
    <property type="match status" value="1"/>
</dbReference>
<evidence type="ECO:0000256" key="3">
    <source>
        <dbReference type="ARBA" id="ARBA00022448"/>
    </source>
</evidence>
<accession>A0A6J6K687</accession>
<dbReference type="Pfam" id="PF00528">
    <property type="entry name" value="BPD_transp_1"/>
    <property type="match status" value="1"/>
</dbReference>
<proteinExistence type="inferred from homology"/>
<keyword evidence="8 9" id="KW-0472">Membrane</keyword>
<dbReference type="Gene3D" id="1.10.3720.10">
    <property type="entry name" value="MetI-like"/>
    <property type="match status" value="1"/>
</dbReference>
<gene>
    <name evidence="11" type="ORF">UFOPK2162_00650</name>
</gene>
<dbReference type="SUPFAM" id="SSF161098">
    <property type="entry name" value="MetI-like"/>
    <property type="match status" value="1"/>
</dbReference>
<sequence>MTSAISQNPMTPKPGKPWEPTLKERSQKILNFFISLGLSFVLLFTTGLNGKLGWFIAFFISFTVVSFIAEFRRAGKPAAQDSLLTSVSRFAITLAVIPIVSILATVAVKGWRGLHWGLFTQDMAQATVNDPIQNGGMLAAIVGTLIMVSLALVFTLPISILTALYLTEIKGKFTRPIRFLVQAMSGVPSIVAGLFILSSVIYPITGERTGLMGALALAILMIPTVARTAEEVLLLIPNDLREAGLALGATQWRTVAMVVVPAVKSGLVTAIILGVARVIGETAPILLVSGGGESTNFNPVSGPMGSIPYYVWKSFQLGGTEESSQRTWAGLLVLILWVLFLFTIARYISSRSQKR</sequence>
<dbReference type="InterPro" id="IPR000515">
    <property type="entry name" value="MetI-like"/>
</dbReference>
<reference evidence="11" key="1">
    <citation type="submission" date="2020-05" db="EMBL/GenBank/DDBJ databases">
        <authorList>
            <person name="Chiriac C."/>
            <person name="Salcher M."/>
            <person name="Ghai R."/>
            <person name="Kavagutti S V."/>
        </authorList>
    </citation>
    <scope>NUCLEOTIDE SEQUENCE</scope>
</reference>
<feature type="domain" description="ABC transmembrane type-1" evidence="10">
    <location>
        <begin position="141"/>
        <end position="345"/>
    </location>
</feature>
<keyword evidence="7 9" id="KW-1133">Transmembrane helix</keyword>
<feature type="transmembrane region" description="Helical" evidence="9">
    <location>
        <begin position="90"/>
        <end position="108"/>
    </location>
</feature>
<evidence type="ECO:0000256" key="2">
    <source>
        <dbReference type="ARBA" id="ARBA00007069"/>
    </source>
</evidence>
<dbReference type="EMBL" id="CAEZVZ010000075">
    <property type="protein sequence ID" value="CAB4643823.1"/>
    <property type="molecule type" value="Genomic_DNA"/>
</dbReference>
<keyword evidence="3" id="KW-0813">Transport</keyword>
<name>A0A6J6K687_9ZZZZ</name>
<evidence type="ECO:0000256" key="5">
    <source>
        <dbReference type="ARBA" id="ARBA00022592"/>
    </source>
</evidence>
<dbReference type="GO" id="GO:0035435">
    <property type="term" value="P:phosphate ion transmembrane transport"/>
    <property type="evidence" value="ECO:0007669"/>
    <property type="project" value="InterPro"/>
</dbReference>
<feature type="transmembrane region" description="Helical" evidence="9">
    <location>
        <begin position="210"/>
        <end position="234"/>
    </location>
</feature>
<feature type="transmembrane region" description="Helical" evidence="9">
    <location>
        <begin position="255"/>
        <end position="279"/>
    </location>
</feature>
<evidence type="ECO:0000256" key="4">
    <source>
        <dbReference type="ARBA" id="ARBA00022475"/>
    </source>
</evidence>